<dbReference type="AlphaFoldDB" id="A0A1H7NI74"/>
<keyword evidence="2" id="KW-1185">Reference proteome</keyword>
<organism evidence="1 2">
    <name type="scientific">Aquimarina amphilecti</name>
    <dbReference type="NCBI Taxonomy" id="1038014"/>
    <lineage>
        <taxon>Bacteria</taxon>
        <taxon>Pseudomonadati</taxon>
        <taxon>Bacteroidota</taxon>
        <taxon>Flavobacteriia</taxon>
        <taxon>Flavobacteriales</taxon>
        <taxon>Flavobacteriaceae</taxon>
        <taxon>Aquimarina</taxon>
    </lineage>
</organism>
<dbReference type="OrthoDB" id="1360422at2"/>
<sequence>MKTKDTLRHNIINRVFKGTLIKLFTLFSFLLLTISCDTDNDPTNNICEDYYVNNFITTAFSNANNYDDLPEFMDLETHEYVIKINADGEICSVGYQNPSTYNGDYTIEVINTTSLNSYSGTHTFSQGQLDYQSITPVIVSSGDIITVKRTIMQGYPNLDATLGRVLRPSNFSTVPFPITQGTVEFLSSNFYGAGGPVNNIAMPYIGLGFKAD</sequence>
<name>A0A1H7NI74_AQUAM</name>
<dbReference type="STRING" id="1038014.SAMN04487910_2084"/>
<evidence type="ECO:0000313" key="2">
    <source>
        <dbReference type="Proteomes" id="UP000198521"/>
    </source>
</evidence>
<dbReference type="RefSeq" id="WP_091408038.1">
    <property type="nucleotide sequence ID" value="NZ_FOAB01000003.1"/>
</dbReference>
<dbReference type="EMBL" id="FOAB01000003">
    <property type="protein sequence ID" value="SEL22705.1"/>
    <property type="molecule type" value="Genomic_DNA"/>
</dbReference>
<evidence type="ECO:0000313" key="1">
    <source>
        <dbReference type="EMBL" id="SEL22705.1"/>
    </source>
</evidence>
<proteinExistence type="predicted"/>
<reference evidence="1 2" key="1">
    <citation type="submission" date="2016-10" db="EMBL/GenBank/DDBJ databases">
        <authorList>
            <person name="de Groot N.N."/>
        </authorList>
    </citation>
    <scope>NUCLEOTIDE SEQUENCE [LARGE SCALE GENOMIC DNA]</scope>
    <source>
        <strain evidence="1 2">DSM 25232</strain>
    </source>
</reference>
<accession>A0A1H7NI74</accession>
<dbReference type="Proteomes" id="UP000198521">
    <property type="component" value="Unassembled WGS sequence"/>
</dbReference>
<gene>
    <name evidence="1" type="ORF">SAMN04487910_2084</name>
</gene>
<protein>
    <submittedName>
        <fullName evidence="1">Uncharacterized protein</fullName>
    </submittedName>
</protein>